<keyword evidence="7" id="KW-1133">Transmembrane helix</keyword>
<dbReference type="PANTHER" id="PTHR39188">
    <property type="entry name" value="MEMBRANE-ASSOCIATED ZINC METALLOPROTEASE M50B"/>
    <property type="match status" value="1"/>
</dbReference>
<keyword evidence="7" id="KW-0472">Membrane</keyword>
<dbReference type="AlphaFoldDB" id="A0A9D2MPG8"/>
<keyword evidence="5" id="KW-0862">Zinc</keyword>
<comment type="cofactor">
    <cofactor evidence="1">
        <name>Zn(2+)</name>
        <dbReference type="ChEBI" id="CHEBI:29105"/>
    </cofactor>
</comment>
<keyword evidence="4" id="KW-0378">Hydrolase</keyword>
<dbReference type="GO" id="GO:0006508">
    <property type="term" value="P:proteolysis"/>
    <property type="evidence" value="ECO:0007669"/>
    <property type="project" value="UniProtKB-KW"/>
</dbReference>
<keyword evidence="3" id="KW-0645">Protease</keyword>
<keyword evidence="6" id="KW-0482">Metalloprotease</keyword>
<reference evidence="8" key="1">
    <citation type="journal article" date="2021" name="PeerJ">
        <title>Extensive microbial diversity within the chicken gut microbiome revealed by metagenomics and culture.</title>
        <authorList>
            <person name="Gilroy R."/>
            <person name="Ravi A."/>
            <person name="Getino M."/>
            <person name="Pursley I."/>
            <person name="Horton D.L."/>
            <person name="Alikhan N.F."/>
            <person name="Baker D."/>
            <person name="Gharbi K."/>
            <person name="Hall N."/>
            <person name="Watson M."/>
            <person name="Adriaenssens E.M."/>
            <person name="Foster-Nyarko E."/>
            <person name="Jarju S."/>
            <person name="Secka A."/>
            <person name="Antonio M."/>
            <person name="Oren A."/>
            <person name="Chaudhuri R.R."/>
            <person name="La Ragione R."/>
            <person name="Hildebrand F."/>
            <person name="Pallen M.J."/>
        </authorList>
    </citation>
    <scope>NUCLEOTIDE SEQUENCE</scope>
    <source>
        <strain evidence="8">CHK192-8294</strain>
    </source>
</reference>
<keyword evidence="7" id="KW-0812">Transmembrane</keyword>
<organism evidence="8 9">
    <name type="scientific">Candidatus Flavonifractor intestinigallinarum</name>
    <dbReference type="NCBI Taxonomy" id="2838586"/>
    <lineage>
        <taxon>Bacteria</taxon>
        <taxon>Bacillati</taxon>
        <taxon>Bacillota</taxon>
        <taxon>Clostridia</taxon>
        <taxon>Eubacteriales</taxon>
        <taxon>Oscillospiraceae</taxon>
        <taxon>Flavonifractor</taxon>
    </lineage>
</organism>
<dbReference type="EMBL" id="DWXO01000105">
    <property type="protein sequence ID" value="HJB81520.1"/>
    <property type="molecule type" value="Genomic_DNA"/>
</dbReference>
<accession>A0A9D2MPG8</accession>
<feature type="transmembrane region" description="Helical" evidence="7">
    <location>
        <begin position="103"/>
        <end position="122"/>
    </location>
</feature>
<gene>
    <name evidence="8" type="ORF">H9712_11115</name>
</gene>
<proteinExistence type="inferred from homology"/>
<evidence type="ECO:0000256" key="2">
    <source>
        <dbReference type="ARBA" id="ARBA00007931"/>
    </source>
</evidence>
<evidence type="ECO:0000256" key="3">
    <source>
        <dbReference type="ARBA" id="ARBA00022670"/>
    </source>
</evidence>
<comment type="caution">
    <text evidence="8">The sequence shown here is derived from an EMBL/GenBank/DDBJ whole genome shotgun (WGS) entry which is preliminary data.</text>
</comment>
<reference evidence="8" key="2">
    <citation type="submission" date="2021-04" db="EMBL/GenBank/DDBJ databases">
        <authorList>
            <person name="Gilroy R."/>
        </authorList>
    </citation>
    <scope>NUCLEOTIDE SEQUENCE</scope>
    <source>
        <strain evidence="8">CHK192-8294</strain>
    </source>
</reference>
<evidence type="ECO:0000256" key="5">
    <source>
        <dbReference type="ARBA" id="ARBA00022833"/>
    </source>
</evidence>
<dbReference type="Proteomes" id="UP000823921">
    <property type="component" value="Unassembled WGS sequence"/>
</dbReference>
<dbReference type="GO" id="GO:0008237">
    <property type="term" value="F:metallopeptidase activity"/>
    <property type="evidence" value="ECO:0007669"/>
    <property type="project" value="UniProtKB-KW"/>
</dbReference>
<evidence type="ECO:0000256" key="4">
    <source>
        <dbReference type="ARBA" id="ARBA00022801"/>
    </source>
</evidence>
<evidence type="ECO:0000256" key="1">
    <source>
        <dbReference type="ARBA" id="ARBA00001947"/>
    </source>
</evidence>
<evidence type="ECO:0000313" key="9">
    <source>
        <dbReference type="Proteomes" id="UP000823921"/>
    </source>
</evidence>
<dbReference type="PANTHER" id="PTHR39188:SF3">
    <property type="entry name" value="STAGE IV SPORULATION PROTEIN FB"/>
    <property type="match status" value="1"/>
</dbReference>
<protein>
    <submittedName>
        <fullName evidence="8">Peptidase M50</fullName>
    </submittedName>
</protein>
<feature type="transmembrane region" description="Helical" evidence="7">
    <location>
        <begin position="142"/>
        <end position="166"/>
    </location>
</feature>
<comment type="similarity">
    <text evidence="2">Belongs to the peptidase M50B family.</text>
</comment>
<feature type="transmembrane region" description="Helical" evidence="7">
    <location>
        <begin position="79"/>
        <end position="96"/>
    </location>
</feature>
<dbReference type="PROSITE" id="PS51257">
    <property type="entry name" value="PROKAR_LIPOPROTEIN"/>
    <property type="match status" value="1"/>
</dbReference>
<name>A0A9D2MPG8_9FIRM</name>
<evidence type="ECO:0000313" key="8">
    <source>
        <dbReference type="EMBL" id="HJB81520.1"/>
    </source>
</evidence>
<sequence>MRWGRVEITAGALLLWTLLYYLDSGTLVLQALAACALHELGHYAAIRLLGGRVARLKLSCVGAEMALSARSPLGPARELAAALAGPAVNLLCAWICSGLGEGWWCFTGLHLALGLFNLLPVGPLDGGRALGCLLTLAGREDWAGPVVGLLSAGLSMGLAMGALLLWRAGEGNLTLLLTALWLAAVPLRKTGKK</sequence>
<evidence type="ECO:0000256" key="6">
    <source>
        <dbReference type="ARBA" id="ARBA00023049"/>
    </source>
</evidence>
<evidence type="ECO:0000256" key="7">
    <source>
        <dbReference type="SAM" id="Phobius"/>
    </source>
</evidence>